<dbReference type="EMBL" id="CAMGYJ010000005">
    <property type="protein sequence ID" value="CAI0421524.1"/>
    <property type="molecule type" value="Genomic_DNA"/>
</dbReference>
<name>A0AAV0KGP0_9ROSI</name>
<feature type="compositionally biased region" description="Basic and acidic residues" evidence="2">
    <location>
        <begin position="390"/>
        <end position="402"/>
    </location>
</feature>
<dbReference type="GO" id="GO:0005737">
    <property type="term" value="C:cytoplasm"/>
    <property type="evidence" value="ECO:0007669"/>
    <property type="project" value="TreeGrafter"/>
</dbReference>
<evidence type="ECO:0000313" key="4">
    <source>
        <dbReference type="Proteomes" id="UP001154282"/>
    </source>
</evidence>
<feature type="compositionally biased region" description="Basic residues" evidence="2">
    <location>
        <begin position="458"/>
        <end position="468"/>
    </location>
</feature>
<dbReference type="PANTHER" id="PTHR22603:SF81">
    <property type="entry name" value="CHOLINE KINASE 2-RELATED"/>
    <property type="match status" value="1"/>
</dbReference>
<organism evidence="3 4">
    <name type="scientific">Linum tenue</name>
    <dbReference type="NCBI Taxonomy" id="586396"/>
    <lineage>
        <taxon>Eukaryota</taxon>
        <taxon>Viridiplantae</taxon>
        <taxon>Streptophyta</taxon>
        <taxon>Embryophyta</taxon>
        <taxon>Tracheophyta</taxon>
        <taxon>Spermatophyta</taxon>
        <taxon>Magnoliopsida</taxon>
        <taxon>eudicotyledons</taxon>
        <taxon>Gunneridae</taxon>
        <taxon>Pentapetalae</taxon>
        <taxon>rosids</taxon>
        <taxon>fabids</taxon>
        <taxon>Malpighiales</taxon>
        <taxon>Linaceae</taxon>
        <taxon>Linum</taxon>
    </lineage>
</organism>
<comment type="caution">
    <text evidence="3">The sequence shown here is derived from an EMBL/GenBank/DDBJ whole genome shotgun (WGS) entry which is preliminary data.</text>
</comment>
<proteinExistence type="inferred from homology"/>
<dbReference type="InterPro" id="IPR011009">
    <property type="entry name" value="Kinase-like_dom_sf"/>
</dbReference>
<accession>A0AAV0KGP0</accession>
<evidence type="ECO:0000256" key="2">
    <source>
        <dbReference type="SAM" id="MobiDB-lite"/>
    </source>
</evidence>
<evidence type="ECO:0000313" key="3">
    <source>
        <dbReference type="EMBL" id="CAI0421524.1"/>
    </source>
</evidence>
<dbReference type="AlphaFoldDB" id="A0AAV0KGP0"/>
<dbReference type="GO" id="GO:0004305">
    <property type="term" value="F:ethanolamine kinase activity"/>
    <property type="evidence" value="ECO:0007669"/>
    <property type="project" value="TreeGrafter"/>
</dbReference>
<feature type="compositionally biased region" description="Low complexity" evidence="2">
    <location>
        <begin position="476"/>
        <end position="498"/>
    </location>
</feature>
<dbReference type="SUPFAM" id="SSF56112">
    <property type="entry name" value="Protein kinase-like (PK-like)"/>
    <property type="match status" value="1"/>
</dbReference>
<feature type="region of interest" description="Disordered" evidence="2">
    <location>
        <begin position="346"/>
        <end position="504"/>
    </location>
</feature>
<dbReference type="Gene3D" id="3.90.1200.10">
    <property type="match status" value="1"/>
</dbReference>
<dbReference type="Proteomes" id="UP001154282">
    <property type="component" value="Unassembled WGS sequence"/>
</dbReference>
<dbReference type="Gene3D" id="3.30.200.20">
    <property type="entry name" value="Phosphorylase Kinase, domain 1"/>
    <property type="match status" value="1"/>
</dbReference>
<dbReference type="PANTHER" id="PTHR22603">
    <property type="entry name" value="CHOLINE/ETHANOALAMINE KINASE"/>
    <property type="match status" value="1"/>
</dbReference>
<evidence type="ECO:0008006" key="5">
    <source>
        <dbReference type="Google" id="ProtNLM"/>
    </source>
</evidence>
<comment type="similarity">
    <text evidence="1">Belongs to the choline/ethanolamine kinase family.</text>
</comment>
<sequence>MGVNKKDERMPEERVPGEAKEMLKSLASKWEDVTDANALQVIPLKGAMTNEVFQIKWPTKTGELSRKVVVRIYGVGVEVFFDRDNEIHTFEFMSKQGYGPRLLGRFSKGRIEEFIHARTLSAHDLRDPEISVLIAAKMREFHVLDMPGEKIVYLWDRLRNWLKVAKDMCSPDEAKAFRLNDIDEEITLLEKNLSVDQRIGFCHNDLQYGNIMIDEETKAITIIDYEYASYNPVAFDLANHFCEMTADYHSDTPHVVDYTKYPGTHHFSSLVNHSFHFYSDKPGDKEVEQFLNDVEKFTLGSHLFWGLWGIISEHVNKIDFDYLDYARQRFEQYWLRKPTLLGSSEGSTTANAAGAPTSAATTTAAASVDPPTAATTTTTTAVTADGATDGGRKEEQGKESSPSEKAAAAAQEEEERTDSPKAGEDGEDDKDPNGRGKQQQQQGVFRRFKRYLGFTNVFKRHSHSHSHSKSIDHIPPQEQQDASSAPAPAPAPADNAAAVSGKPT</sequence>
<feature type="compositionally biased region" description="Low complexity" evidence="2">
    <location>
        <begin position="346"/>
        <end position="387"/>
    </location>
</feature>
<dbReference type="GO" id="GO:0004103">
    <property type="term" value="F:choline kinase activity"/>
    <property type="evidence" value="ECO:0007669"/>
    <property type="project" value="TreeGrafter"/>
</dbReference>
<protein>
    <recommendedName>
        <fullName evidence="5">Choline kinase 2</fullName>
    </recommendedName>
</protein>
<keyword evidence="4" id="KW-1185">Reference proteome</keyword>
<reference evidence="3" key="1">
    <citation type="submission" date="2022-08" db="EMBL/GenBank/DDBJ databases">
        <authorList>
            <person name="Gutierrez-Valencia J."/>
        </authorList>
    </citation>
    <scope>NUCLEOTIDE SEQUENCE</scope>
</reference>
<dbReference type="CDD" id="cd05157">
    <property type="entry name" value="ETNK_euk"/>
    <property type="match status" value="1"/>
</dbReference>
<dbReference type="Pfam" id="PF01633">
    <property type="entry name" value="Choline_kinase"/>
    <property type="match status" value="1"/>
</dbReference>
<dbReference type="GO" id="GO:0006646">
    <property type="term" value="P:phosphatidylethanolamine biosynthetic process"/>
    <property type="evidence" value="ECO:0007669"/>
    <property type="project" value="TreeGrafter"/>
</dbReference>
<gene>
    <name evidence="3" type="ORF">LITE_LOCUS18780</name>
</gene>
<evidence type="ECO:0000256" key="1">
    <source>
        <dbReference type="ARBA" id="ARBA00038211"/>
    </source>
</evidence>